<dbReference type="PANTHER" id="PTHR30336:SF4">
    <property type="entry name" value="ENVELOPE BIOGENESIS FACTOR ELYC"/>
    <property type="match status" value="1"/>
</dbReference>
<accession>A0ABY5AIT9</accession>
<evidence type="ECO:0000256" key="1">
    <source>
        <dbReference type="SAM" id="Phobius"/>
    </source>
</evidence>
<name>A0ABY5AIT9_9ACTO</name>
<feature type="domain" description="DUF218" evidence="2">
    <location>
        <begin position="101"/>
        <end position="246"/>
    </location>
</feature>
<feature type="transmembrane region" description="Helical" evidence="1">
    <location>
        <begin position="6"/>
        <end position="23"/>
    </location>
</feature>
<keyword evidence="1" id="KW-0812">Transmembrane</keyword>
<evidence type="ECO:0000259" key="2">
    <source>
        <dbReference type="Pfam" id="PF02698"/>
    </source>
</evidence>
<dbReference type="Gene3D" id="3.40.50.620">
    <property type="entry name" value="HUPs"/>
    <property type="match status" value="1"/>
</dbReference>
<organism evidence="3 4">
    <name type="scientific">Arcanobacterium pinnipediorum</name>
    <dbReference type="NCBI Taxonomy" id="1503041"/>
    <lineage>
        <taxon>Bacteria</taxon>
        <taxon>Bacillati</taxon>
        <taxon>Actinomycetota</taxon>
        <taxon>Actinomycetes</taxon>
        <taxon>Actinomycetales</taxon>
        <taxon>Actinomycetaceae</taxon>
        <taxon>Arcanobacterium</taxon>
    </lineage>
</organism>
<reference evidence="3" key="1">
    <citation type="submission" date="2022-06" db="EMBL/GenBank/DDBJ databases">
        <title>Complete Genome Sequence of Arcanobacterium pinnipediorum strain DSM 28752 isolated from a harbour seal.</title>
        <authorList>
            <person name="Borowiak M."/>
            <person name="Kreitlow A."/>
            <person name="Alssahen M."/>
            <person name="Malorny B."/>
            <person name="Laemmler C."/>
            <person name="Prenger-Berninghoff E."/>
            <person name="Siebert U."/>
            <person name="Ploetz M."/>
            <person name="Abdulmawjood A."/>
        </authorList>
    </citation>
    <scope>NUCLEOTIDE SEQUENCE</scope>
    <source>
        <strain evidence="3">DSM 28752</strain>
    </source>
</reference>
<evidence type="ECO:0000313" key="4">
    <source>
        <dbReference type="Proteomes" id="UP001056109"/>
    </source>
</evidence>
<proteinExistence type="predicted"/>
<feature type="transmembrane region" description="Helical" evidence="1">
    <location>
        <begin position="227"/>
        <end position="248"/>
    </location>
</feature>
<dbReference type="Pfam" id="PF02698">
    <property type="entry name" value="DUF218"/>
    <property type="match status" value="1"/>
</dbReference>
<keyword evidence="1" id="KW-0472">Membrane</keyword>
<sequence length="273" mass="29752">MNVFDAMAVTLVIAGWAIVVWGFRRYATNPRRRHTGAFFIAGPGLVSIACVVVLAGGNLAPALLSAGYWFVLASGYLGLLLLGFAWFSRHAQARDSAQSFDVVIVLGAGLIGDRVSPLLARRVDRGIELVRASAQRGKQPLLICSGGRGDDEVISEAQAMETYAREVTSVPIRIWREESSTSTYENLMYSASIVRDVCTPSSRVGVATSNYHVLRTQVLVRRLGLDWAIFGAPAPTYLTSVSFLREFVALSLVWWPYVYGPLVVLTGAVVILR</sequence>
<feature type="transmembrane region" description="Helical" evidence="1">
    <location>
        <begin position="254"/>
        <end position="272"/>
    </location>
</feature>
<dbReference type="PANTHER" id="PTHR30336">
    <property type="entry name" value="INNER MEMBRANE PROTEIN, PROBABLE PERMEASE"/>
    <property type="match status" value="1"/>
</dbReference>
<protein>
    <submittedName>
        <fullName evidence="3">YdcF family protein</fullName>
    </submittedName>
</protein>
<dbReference type="InterPro" id="IPR003848">
    <property type="entry name" value="DUF218"/>
</dbReference>
<gene>
    <name evidence="3" type="ORF">NG665_02650</name>
</gene>
<feature type="transmembrane region" description="Helical" evidence="1">
    <location>
        <begin position="67"/>
        <end position="87"/>
    </location>
</feature>
<dbReference type="EMBL" id="CP099547">
    <property type="protein sequence ID" value="USR79900.1"/>
    <property type="molecule type" value="Genomic_DNA"/>
</dbReference>
<evidence type="ECO:0000313" key="3">
    <source>
        <dbReference type="EMBL" id="USR79900.1"/>
    </source>
</evidence>
<dbReference type="InterPro" id="IPR051599">
    <property type="entry name" value="Cell_Envelope_Assoc"/>
</dbReference>
<dbReference type="InterPro" id="IPR014729">
    <property type="entry name" value="Rossmann-like_a/b/a_fold"/>
</dbReference>
<dbReference type="RefSeq" id="WP_252673759.1">
    <property type="nucleotide sequence ID" value="NZ_CP099547.1"/>
</dbReference>
<keyword evidence="4" id="KW-1185">Reference proteome</keyword>
<feature type="transmembrane region" description="Helical" evidence="1">
    <location>
        <begin position="35"/>
        <end position="55"/>
    </location>
</feature>
<dbReference type="Proteomes" id="UP001056109">
    <property type="component" value="Chromosome"/>
</dbReference>
<keyword evidence="1" id="KW-1133">Transmembrane helix</keyword>
<dbReference type="CDD" id="cd06259">
    <property type="entry name" value="YdcF-like"/>
    <property type="match status" value="1"/>
</dbReference>